<comment type="similarity">
    <text evidence="1 2">Belongs to the arylamine N-acetyltransferase family.</text>
</comment>
<dbReference type="Proteomes" id="UP000480178">
    <property type="component" value="Chromosome"/>
</dbReference>
<accession>A0A6C0GE34</accession>
<evidence type="ECO:0000256" key="2">
    <source>
        <dbReference type="RuleBase" id="RU003452"/>
    </source>
</evidence>
<dbReference type="EMBL" id="CP048222">
    <property type="protein sequence ID" value="QHT66231.1"/>
    <property type="molecule type" value="Genomic_DNA"/>
</dbReference>
<dbReference type="InterPro" id="IPR038765">
    <property type="entry name" value="Papain-like_cys_pep_sf"/>
</dbReference>
<protein>
    <submittedName>
        <fullName evidence="3">Arylamine N-acetyltransferase</fullName>
    </submittedName>
</protein>
<dbReference type="GO" id="GO:0016407">
    <property type="term" value="F:acetyltransferase activity"/>
    <property type="evidence" value="ECO:0007669"/>
    <property type="project" value="InterPro"/>
</dbReference>
<dbReference type="PANTHER" id="PTHR11786">
    <property type="entry name" value="N-HYDROXYARYLAMINE O-ACETYLTRANSFERASE"/>
    <property type="match status" value="1"/>
</dbReference>
<evidence type="ECO:0000313" key="4">
    <source>
        <dbReference type="Proteomes" id="UP000480178"/>
    </source>
</evidence>
<gene>
    <name evidence="3" type="ORF">GXP67_05925</name>
</gene>
<dbReference type="PANTHER" id="PTHR11786:SF0">
    <property type="entry name" value="ARYLAMINE N-ACETYLTRANSFERASE 4-RELATED"/>
    <property type="match status" value="1"/>
</dbReference>
<keyword evidence="4" id="KW-1185">Reference proteome</keyword>
<dbReference type="PRINTS" id="PR01543">
    <property type="entry name" value="ANATRNSFRASE"/>
</dbReference>
<reference evidence="3 4" key="1">
    <citation type="submission" date="2020-01" db="EMBL/GenBank/DDBJ databases">
        <authorList>
            <person name="Kim M.K."/>
        </authorList>
    </citation>
    <scope>NUCLEOTIDE SEQUENCE [LARGE SCALE GENOMIC DNA]</scope>
    <source>
        <strain evidence="3 4">172606-1</strain>
    </source>
</reference>
<evidence type="ECO:0000313" key="3">
    <source>
        <dbReference type="EMBL" id="QHT66231.1"/>
    </source>
</evidence>
<evidence type="ECO:0000256" key="1">
    <source>
        <dbReference type="ARBA" id="ARBA00006547"/>
    </source>
</evidence>
<dbReference type="Gene3D" id="3.30.2140.20">
    <property type="match status" value="1"/>
</dbReference>
<proteinExistence type="inferred from homology"/>
<keyword evidence="3" id="KW-0808">Transferase</keyword>
<dbReference type="AlphaFoldDB" id="A0A6C0GE34"/>
<dbReference type="KEGG" id="rhoz:GXP67_05925"/>
<dbReference type="Pfam" id="PF00797">
    <property type="entry name" value="Acetyltransf_2"/>
    <property type="match status" value="1"/>
</dbReference>
<dbReference type="InterPro" id="IPR053710">
    <property type="entry name" value="Arylamine_NAT_domain_sf"/>
</dbReference>
<name>A0A6C0GE34_9BACT</name>
<dbReference type="SUPFAM" id="SSF54001">
    <property type="entry name" value="Cysteine proteinases"/>
    <property type="match status" value="1"/>
</dbReference>
<dbReference type="InterPro" id="IPR001447">
    <property type="entry name" value="Arylamine_N-AcTrfase"/>
</dbReference>
<sequence length="129" mass="14864">MHEATAANGLTSSQKKMDKHSYLKRIAYQGPLELSLEVLCSLHQYHMLNVPFENLDIHYGKEIILEKEAIYQKVVENYRGGLCYELNLLFHWLLTQIGFESKIIAARIFDSQSVVGPAFDHMCIIVEHQ</sequence>
<organism evidence="3 4">
    <name type="scientific">Rhodocytophaga rosea</name>
    <dbReference type="NCBI Taxonomy" id="2704465"/>
    <lineage>
        <taxon>Bacteria</taxon>
        <taxon>Pseudomonadati</taxon>
        <taxon>Bacteroidota</taxon>
        <taxon>Cytophagia</taxon>
        <taxon>Cytophagales</taxon>
        <taxon>Rhodocytophagaceae</taxon>
        <taxon>Rhodocytophaga</taxon>
    </lineage>
</organism>